<feature type="compositionally biased region" description="Basic and acidic residues" evidence="1">
    <location>
        <begin position="43"/>
        <end position="58"/>
    </location>
</feature>
<sequence>MASDAKIPCPNPQTLEETAYLWSTMLRYSDPGECGGPCGAPHGHVDESEKRGPSEKHI</sequence>
<dbReference type="InParanoid" id="A0A0D0DSN5"/>
<dbReference type="Proteomes" id="UP000054538">
    <property type="component" value="Unassembled WGS sequence"/>
</dbReference>
<dbReference type="HOGENOM" id="CLU_2979783_0_0_1"/>
<name>A0A0D0DSN5_9AGAM</name>
<protein>
    <submittedName>
        <fullName evidence="2">Uncharacterized protein</fullName>
    </submittedName>
</protein>
<feature type="region of interest" description="Disordered" evidence="1">
    <location>
        <begin position="33"/>
        <end position="58"/>
    </location>
</feature>
<organism evidence="2 3">
    <name type="scientific">Paxillus rubicundulus Ve08.2h10</name>
    <dbReference type="NCBI Taxonomy" id="930991"/>
    <lineage>
        <taxon>Eukaryota</taxon>
        <taxon>Fungi</taxon>
        <taxon>Dikarya</taxon>
        <taxon>Basidiomycota</taxon>
        <taxon>Agaricomycotina</taxon>
        <taxon>Agaricomycetes</taxon>
        <taxon>Agaricomycetidae</taxon>
        <taxon>Boletales</taxon>
        <taxon>Paxilineae</taxon>
        <taxon>Paxillaceae</taxon>
        <taxon>Paxillus</taxon>
    </lineage>
</organism>
<evidence type="ECO:0000313" key="2">
    <source>
        <dbReference type="EMBL" id="KIK91226.1"/>
    </source>
</evidence>
<dbReference type="EMBL" id="KN825412">
    <property type="protein sequence ID" value="KIK91226.1"/>
    <property type="molecule type" value="Genomic_DNA"/>
</dbReference>
<evidence type="ECO:0000256" key="1">
    <source>
        <dbReference type="SAM" id="MobiDB-lite"/>
    </source>
</evidence>
<dbReference type="AlphaFoldDB" id="A0A0D0DSN5"/>
<reference evidence="3" key="2">
    <citation type="submission" date="2015-01" db="EMBL/GenBank/DDBJ databases">
        <title>Evolutionary Origins and Diversification of the Mycorrhizal Mutualists.</title>
        <authorList>
            <consortium name="DOE Joint Genome Institute"/>
            <consortium name="Mycorrhizal Genomics Consortium"/>
            <person name="Kohler A."/>
            <person name="Kuo A."/>
            <person name="Nagy L.G."/>
            <person name="Floudas D."/>
            <person name="Copeland A."/>
            <person name="Barry K.W."/>
            <person name="Cichocki N."/>
            <person name="Veneault-Fourrey C."/>
            <person name="LaButti K."/>
            <person name="Lindquist E.A."/>
            <person name="Lipzen A."/>
            <person name="Lundell T."/>
            <person name="Morin E."/>
            <person name="Murat C."/>
            <person name="Riley R."/>
            <person name="Ohm R."/>
            <person name="Sun H."/>
            <person name="Tunlid A."/>
            <person name="Henrissat B."/>
            <person name="Grigoriev I.V."/>
            <person name="Hibbett D.S."/>
            <person name="Martin F."/>
        </authorList>
    </citation>
    <scope>NUCLEOTIDE SEQUENCE [LARGE SCALE GENOMIC DNA]</scope>
    <source>
        <strain evidence="3">Ve08.2h10</strain>
    </source>
</reference>
<evidence type="ECO:0000313" key="3">
    <source>
        <dbReference type="Proteomes" id="UP000054538"/>
    </source>
</evidence>
<reference evidence="2 3" key="1">
    <citation type="submission" date="2014-04" db="EMBL/GenBank/DDBJ databases">
        <authorList>
            <consortium name="DOE Joint Genome Institute"/>
            <person name="Kuo A."/>
            <person name="Kohler A."/>
            <person name="Jargeat P."/>
            <person name="Nagy L.G."/>
            <person name="Floudas D."/>
            <person name="Copeland A."/>
            <person name="Barry K.W."/>
            <person name="Cichocki N."/>
            <person name="Veneault-Fourrey C."/>
            <person name="LaButti K."/>
            <person name="Lindquist E.A."/>
            <person name="Lipzen A."/>
            <person name="Lundell T."/>
            <person name="Morin E."/>
            <person name="Murat C."/>
            <person name="Sun H."/>
            <person name="Tunlid A."/>
            <person name="Henrissat B."/>
            <person name="Grigoriev I.V."/>
            <person name="Hibbett D.S."/>
            <person name="Martin F."/>
            <person name="Nordberg H.P."/>
            <person name="Cantor M.N."/>
            <person name="Hua S.X."/>
        </authorList>
    </citation>
    <scope>NUCLEOTIDE SEQUENCE [LARGE SCALE GENOMIC DNA]</scope>
    <source>
        <strain evidence="2 3">Ve08.2h10</strain>
    </source>
</reference>
<accession>A0A0D0DSN5</accession>
<keyword evidence="3" id="KW-1185">Reference proteome</keyword>
<proteinExistence type="predicted"/>
<gene>
    <name evidence="2" type="ORF">PAXRUDRAFT_831023</name>
</gene>